<dbReference type="InterPro" id="IPR014812">
    <property type="entry name" value="Vps51"/>
</dbReference>
<dbReference type="InterPro" id="IPR016159">
    <property type="entry name" value="Cullin_repeat-like_dom_sf"/>
</dbReference>
<dbReference type="Pfam" id="PF08700">
    <property type="entry name" value="VPS51_Exo84_N"/>
    <property type="match status" value="1"/>
</dbReference>
<dbReference type="GO" id="GO:0048193">
    <property type="term" value="P:Golgi vesicle transport"/>
    <property type="evidence" value="ECO:0007669"/>
    <property type="project" value="TreeGrafter"/>
</dbReference>
<keyword evidence="3" id="KW-0813">Transport</keyword>
<dbReference type="SUPFAM" id="SSF74788">
    <property type="entry name" value="Cullin repeat-like"/>
    <property type="match status" value="1"/>
</dbReference>
<dbReference type="EMBL" id="JAOPGA020000703">
    <property type="protein sequence ID" value="KAL0480923.1"/>
    <property type="molecule type" value="Genomic_DNA"/>
</dbReference>
<dbReference type="AlphaFoldDB" id="A0AAW2YVQ4"/>
<keyword evidence="3" id="KW-0653">Protein transport</keyword>
<comment type="similarity">
    <text evidence="1 3">Belongs to the VPS51 family.</text>
</comment>
<keyword evidence="2 4" id="KW-0175">Coiled coil</keyword>
<protein>
    <recommendedName>
        <fullName evidence="3">Vacuolar protein sorting-associated protein 51 homolog</fullName>
    </recommendedName>
</protein>
<evidence type="ECO:0000313" key="6">
    <source>
        <dbReference type="Proteomes" id="UP001431209"/>
    </source>
</evidence>
<sequence>MMSMLAQYYKTKTDDKQAAKTAVNVSDIDSEGFDSTLFVKKLLDKVSLEELMRKDRKLSEEIKKLDTDLQMLVYENYNKFITATDTIKKMKKHVEGMEGEMKDLTENMDKIAACNDVINDNLAPKRSKIEKLSSVNRMLRKMQFLIELPSRLEQCLEMKSFAVAVKYYNLANHILKQYSHLPSFQNIHERSMEVVVKLKQHLKDALSEPASTHSILEENVRLLLDLDEAEADVRRDFLNGRRKVLTDILSMELKDVGITQNLKDLNSNFISKFQQTVRVHNQSFKSNTGLIEFTRELFNQYFKISKKILLDGYQNVVNMNGMEQSSMTDLKSAVLMFAVDLFVVHARLPEAALSDKISNVLSDAVRQYLTVNVKFIKNKCQDLISNIAKFKPREQATLSIINEASNEMLTSFETLISHYKIFIDMKDVKLIETKINLFKSWIKSYLVGLLFNVMDMIGKCACPHSIVSISKERVGNAETTPVGALMLSRLAIMIGNEVISQVQQLLTDASNNDYFMGGKVIEGFHQVAGVMVVHYIEQSGLTCGHFIRAGMERDWLSMDVPRGEGKHVTILTDETNKIFSELVAILPQGIRRSHSNESLQSGTATTISNAASPFIMDGLSSDMNYMMKSFNKKLATFRIKSPKDIQVRSVMMEILKITCKTFEEYVRLLTFGKNGFQQLQVDVAFLKMTWQNQCGVDEHAISSLLNEVQASTSERCLEPTPLDPKVVANLLDKKFSKK</sequence>
<accession>A0AAW2YVQ4</accession>
<evidence type="ECO:0000256" key="4">
    <source>
        <dbReference type="SAM" id="Coils"/>
    </source>
</evidence>
<feature type="coiled-coil region" evidence="4">
    <location>
        <begin position="48"/>
        <end position="107"/>
    </location>
</feature>
<keyword evidence="3" id="KW-0333">Golgi apparatus</keyword>
<dbReference type="Proteomes" id="UP001431209">
    <property type="component" value="Unassembled WGS sequence"/>
</dbReference>
<dbReference type="GO" id="GO:0016020">
    <property type="term" value="C:membrane"/>
    <property type="evidence" value="ECO:0007669"/>
    <property type="project" value="TreeGrafter"/>
</dbReference>
<organism evidence="5 6">
    <name type="scientific">Acrasis kona</name>
    <dbReference type="NCBI Taxonomy" id="1008807"/>
    <lineage>
        <taxon>Eukaryota</taxon>
        <taxon>Discoba</taxon>
        <taxon>Heterolobosea</taxon>
        <taxon>Tetramitia</taxon>
        <taxon>Eutetramitia</taxon>
        <taxon>Acrasidae</taxon>
        <taxon>Acrasis</taxon>
    </lineage>
</organism>
<comment type="subunit">
    <text evidence="3">Component of the Golgi-associated retrograde protein (GARP) complex.</text>
</comment>
<dbReference type="PANTHER" id="PTHR15954">
    <property type="entry name" value="VACUOLAR PROTEIN SORTING-ASSOCIATED PROTEIN 51 HOMOLOG"/>
    <property type="match status" value="1"/>
</dbReference>
<evidence type="ECO:0000256" key="2">
    <source>
        <dbReference type="ARBA" id="ARBA00023054"/>
    </source>
</evidence>
<dbReference type="GO" id="GO:0000938">
    <property type="term" value="C:GARP complex"/>
    <property type="evidence" value="ECO:0007669"/>
    <property type="project" value="UniProtKB-UniRule"/>
</dbReference>
<dbReference type="PANTHER" id="PTHR15954:SF4">
    <property type="entry name" value="VACUOLAR PROTEIN SORTING-ASSOCIATED PROTEIN 51 HOMOLOG"/>
    <property type="match status" value="1"/>
</dbReference>
<dbReference type="GO" id="GO:0032456">
    <property type="term" value="P:endocytic recycling"/>
    <property type="evidence" value="ECO:0007669"/>
    <property type="project" value="TreeGrafter"/>
</dbReference>
<evidence type="ECO:0000256" key="1">
    <source>
        <dbReference type="ARBA" id="ARBA00006080"/>
    </source>
</evidence>
<dbReference type="GO" id="GO:1990745">
    <property type="term" value="C:EARP complex"/>
    <property type="evidence" value="ECO:0007669"/>
    <property type="project" value="TreeGrafter"/>
</dbReference>
<evidence type="ECO:0000313" key="5">
    <source>
        <dbReference type="EMBL" id="KAL0480923.1"/>
    </source>
</evidence>
<comment type="function">
    <text evidence="3">Acts as component of the GARP complex that is involved in retrograde transport from early and late endosomes to the trans-Golgi network (TGN).</text>
</comment>
<name>A0AAW2YVQ4_9EUKA</name>
<evidence type="ECO:0000256" key="3">
    <source>
        <dbReference type="RuleBase" id="RU368010"/>
    </source>
</evidence>
<dbReference type="GO" id="GO:0007030">
    <property type="term" value="P:Golgi organization"/>
    <property type="evidence" value="ECO:0007669"/>
    <property type="project" value="UniProtKB-UniRule"/>
</dbReference>
<proteinExistence type="inferred from homology"/>
<comment type="caution">
    <text evidence="5">The sequence shown here is derived from an EMBL/GenBank/DDBJ whole genome shotgun (WGS) entry which is preliminary data.</text>
</comment>
<dbReference type="GO" id="GO:0006869">
    <property type="term" value="P:lipid transport"/>
    <property type="evidence" value="ECO:0007669"/>
    <property type="project" value="UniProtKB-UniRule"/>
</dbReference>
<dbReference type="GO" id="GO:0007041">
    <property type="term" value="P:lysosomal transport"/>
    <property type="evidence" value="ECO:0007669"/>
    <property type="project" value="TreeGrafter"/>
</dbReference>
<gene>
    <name evidence="5" type="ORF">AKO1_013588</name>
</gene>
<keyword evidence="3" id="KW-0445">Lipid transport</keyword>
<dbReference type="GO" id="GO:0005829">
    <property type="term" value="C:cytosol"/>
    <property type="evidence" value="ECO:0007669"/>
    <property type="project" value="GOC"/>
</dbReference>
<dbReference type="GO" id="GO:0015031">
    <property type="term" value="P:protein transport"/>
    <property type="evidence" value="ECO:0007669"/>
    <property type="project" value="UniProtKB-UniRule"/>
</dbReference>
<comment type="subcellular location">
    <subcellularLocation>
        <location evidence="3">Golgi apparatus</location>
        <location evidence="3">trans-Golgi network</location>
    </subcellularLocation>
</comment>
<reference evidence="5 6" key="1">
    <citation type="submission" date="2024-03" db="EMBL/GenBank/DDBJ databases">
        <title>The Acrasis kona genome and developmental transcriptomes reveal deep origins of eukaryotic multicellular pathways.</title>
        <authorList>
            <person name="Sheikh S."/>
            <person name="Fu C.-J."/>
            <person name="Brown M.W."/>
            <person name="Baldauf S.L."/>
        </authorList>
    </citation>
    <scope>NUCLEOTIDE SEQUENCE [LARGE SCALE GENOMIC DNA]</scope>
    <source>
        <strain evidence="5 6">ATCC MYA-3509</strain>
    </source>
</reference>
<dbReference type="GO" id="GO:0042147">
    <property type="term" value="P:retrograde transport, endosome to Golgi"/>
    <property type="evidence" value="ECO:0007669"/>
    <property type="project" value="UniProtKB-UniRule"/>
</dbReference>
<keyword evidence="6" id="KW-1185">Reference proteome</keyword>